<name>A0ABT5TKZ4_9GAMM</name>
<accession>A0ABT5TKZ4</accession>
<feature type="chain" id="PRO_5046312241" evidence="7">
    <location>
        <begin position="27"/>
        <end position="816"/>
    </location>
</feature>
<evidence type="ECO:0000256" key="7">
    <source>
        <dbReference type="SAM" id="SignalP"/>
    </source>
</evidence>
<dbReference type="RefSeq" id="WP_274408453.1">
    <property type="nucleotide sequence ID" value="NZ_JAQQPZ010000005.1"/>
</dbReference>
<dbReference type="InterPro" id="IPR002884">
    <property type="entry name" value="P_dom"/>
</dbReference>
<dbReference type="InterPro" id="IPR034202">
    <property type="entry name" value="Subtilisin_Carlsberg-like"/>
</dbReference>
<evidence type="ECO:0000256" key="4">
    <source>
        <dbReference type="ARBA" id="ARBA00022801"/>
    </source>
</evidence>
<keyword evidence="4 6" id="KW-0378">Hydrolase</keyword>
<dbReference type="Pfam" id="PF04151">
    <property type="entry name" value="PPC"/>
    <property type="match status" value="1"/>
</dbReference>
<proteinExistence type="inferred from homology"/>
<dbReference type="PROSITE" id="PS00137">
    <property type="entry name" value="SUBTILASE_HIS"/>
    <property type="match status" value="1"/>
</dbReference>
<dbReference type="Pfam" id="PF00082">
    <property type="entry name" value="Peptidase_S8"/>
    <property type="match status" value="2"/>
</dbReference>
<dbReference type="InterPro" id="IPR008979">
    <property type="entry name" value="Galactose-bd-like_sf"/>
</dbReference>
<gene>
    <name evidence="9" type="ORF">PQR79_09105</name>
</gene>
<evidence type="ECO:0000313" key="10">
    <source>
        <dbReference type="Proteomes" id="UP001213691"/>
    </source>
</evidence>
<dbReference type="Gene3D" id="2.60.120.260">
    <property type="entry name" value="Galactose-binding domain-like"/>
    <property type="match status" value="1"/>
</dbReference>
<dbReference type="PANTHER" id="PTHR43806">
    <property type="entry name" value="PEPTIDASE S8"/>
    <property type="match status" value="1"/>
</dbReference>
<dbReference type="Gene3D" id="3.40.50.200">
    <property type="entry name" value="Peptidase S8/S53 domain"/>
    <property type="match status" value="1"/>
</dbReference>
<evidence type="ECO:0000256" key="1">
    <source>
        <dbReference type="ARBA" id="ARBA00011073"/>
    </source>
</evidence>
<keyword evidence="3" id="KW-0479">Metal-binding</keyword>
<dbReference type="InterPro" id="IPR037045">
    <property type="entry name" value="S8pro/Inhibitor_I9_sf"/>
</dbReference>
<dbReference type="CDD" id="cd07477">
    <property type="entry name" value="Peptidases_S8_Subtilisin_subset"/>
    <property type="match status" value="1"/>
</dbReference>
<dbReference type="SUPFAM" id="SSF52743">
    <property type="entry name" value="Subtilisin-like"/>
    <property type="match status" value="1"/>
</dbReference>
<sequence>MKNIQKTTVMLSMTTLALAISTHVNAAPVPVSLSSTNQQIEQQSPLPKRYIVKFRNDNAAQVINDLTASQSINQVSEVNSMDYQPRTNEVFSHFRALNSVQAREMKRIGRSNSYSTKLDSNSIRALRLRQDVEYVEEDLPRRLMAETTPWGQTYVGATVLSDSQTGNRSICIIDSGYDRSHNDLSGNNVTGTNNSGTGNWYQPGNNNAHGTHVAGTIAAIANNEGVVGVMPNQNANIHVVKVFNEAGWGYSSSLVAAIDTCVNSGNANVVTMSLGGSGSTTTERNALNSHYNNGVLLIAAAGNAGDSSYSYPASYDSVMSVAAVDSNRDHAAFSQYTDQVEISGPGEAILSTVTVGEGRTADITIGGQSYFNSGVVPHNRLTPSGSSYTSNPINASATAALAECTVNGTSFNCGNMSNKICLVERVGNQGSSYPEINAVKACNTAGASGVIVYSNSALPGLQNPFLVDANSEITIPSMSVDRATGLALQAKIGQSTTVANLGNQDYEYYNGTSMATPHVSGVATLVWSYHPECSAAEVRAALNATADDLNVAGRDNKTGFGMVNATAAKAYLDESCSGPTNPGSGNGDSALENGVAKTGLAGAKNDELYYSLDVPAGATNLSFTMSGGTGDADLYVQYGASPTTSSYDCRPWKSGNAESCPISTTQSGTYYVMVQGYSAFSGVSLVANYTAPGSGSGAGTGGVATYTNNNNYTIPDNNTTGITSPISVTRTGNSGTVSVSVGVVHTYIGDLSIQLISPTGQTVVLHNKTGGGTDNLNQTYSANMTGVESSGIWTLKAVDSARRDTGYIDTWSLSFQ</sequence>
<dbReference type="InterPro" id="IPR010259">
    <property type="entry name" value="S8pro/Inhibitor_I9"/>
</dbReference>
<dbReference type="CDD" id="cd04817">
    <property type="entry name" value="PA_VapT_like"/>
    <property type="match status" value="1"/>
</dbReference>
<dbReference type="SUPFAM" id="SSF89260">
    <property type="entry name" value="Collagen-binding domain"/>
    <property type="match status" value="1"/>
</dbReference>
<keyword evidence="7" id="KW-0732">Signal</keyword>
<evidence type="ECO:0000259" key="8">
    <source>
        <dbReference type="PROSITE" id="PS51829"/>
    </source>
</evidence>
<dbReference type="Pfam" id="PF01483">
    <property type="entry name" value="P_proprotein"/>
    <property type="match status" value="1"/>
</dbReference>
<comment type="similarity">
    <text evidence="1 6">Belongs to the peptidase S8 family.</text>
</comment>
<dbReference type="InterPro" id="IPR036852">
    <property type="entry name" value="Peptidase_S8/S53_dom_sf"/>
</dbReference>
<dbReference type="InterPro" id="IPR007280">
    <property type="entry name" value="Peptidase_C_arc/bac"/>
</dbReference>
<dbReference type="Gene3D" id="2.60.120.380">
    <property type="match status" value="1"/>
</dbReference>
<dbReference type="InterPro" id="IPR022398">
    <property type="entry name" value="Peptidase_S8_His-AS"/>
</dbReference>
<dbReference type="EMBL" id="JAQQPZ010000005">
    <property type="protein sequence ID" value="MDD8059272.1"/>
    <property type="molecule type" value="Genomic_DNA"/>
</dbReference>
<reference evidence="9 10" key="1">
    <citation type="submission" date="2023-02" db="EMBL/GenBank/DDBJ databases">
        <title>Genome sequence of Shewanella metallivivens ER-Te-42B-Light, sp. nov., enriched from sulfide tube worms (Riftia pachyptila) isolated from Explorer Ridge in the Pacific Ocean.</title>
        <authorList>
            <person name="Maltman C."/>
            <person name="Kuzyk S.B."/>
            <person name="Kyndt J.A."/>
            <person name="Yurkov V."/>
        </authorList>
    </citation>
    <scope>NUCLEOTIDE SEQUENCE [LARGE SCALE GENOMIC DNA]</scope>
    <source>
        <strain evidence="9 10">ER-Te-42B-Light</strain>
    </source>
</reference>
<evidence type="ECO:0000256" key="2">
    <source>
        <dbReference type="ARBA" id="ARBA00022670"/>
    </source>
</evidence>
<evidence type="ECO:0000256" key="5">
    <source>
        <dbReference type="ARBA" id="ARBA00022825"/>
    </source>
</evidence>
<dbReference type="PROSITE" id="PS51829">
    <property type="entry name" value="P_HOMO_B"/>
    <property type="match status" value="1"/>
</dbReference>
<dbReference type="InterPro" id="IPR015500">
    <property type="entry name" value="Peptidase_S8_subtilisin-rel"/>
</dbReference>
<dbReference type="PROSITE" id="PS00138">
    <property type="entry name" value="SUBTILASE_SER"/>
    <property type="match status" value="1"/>
</dbReference>
<feature type="active site" description="Charge relay system" evidence="6">
    <location>
        <position position="209"/>
    </location>
</feature>
<dbReference type="SUPFAM" id="SSF49785">
    <property type="entry name" value="Galactose-binding domain-like"/>
    <property type="match status" value="1"/>
</dbReference>
<keyword evidence="10" id="KW-1185">Reference proteome</keyword>
<dbReference type="PANTHER" id="PTHR43806:SF11">
    <property type="entry name" value="CEREVISIN-RELATED"/>
    <property type="match status" value="1"/>
</dbReference>
<protein>
    <submittedName>
        <fullName evidence="9">S8 family serine peptidase</fullName>
    </submittedName>
</protein>
<dbReference type="Gene3D" id="3.50.30.30">
    <property type="match status" value="1"/>
</dbReference>
<evidence type="ECO:0000313" key="9">
    <source>
        <dbReference type="EMBL" id="MDD8059272.1"/>
    </source>
</evidence>
<evidence type="ECO:0000256" key="6">
    <source>
        <dbReference type="PROSITE-ProRule" id="PRU01240"/>
    </source>
</evidence>
<dbReference type="InterPro" id="IPR000209">
    <property type="entry name" value="Peptidase_S8/S53_dom"/>
</dbReference>
<keyword evidence="2 6" id="KW-0645">Protease</keyword>
<dbReference type="Pfam" id="PF05922">
    <property type="entry name" value="Inhibitor_I9"/>
    <property type="match status" value="1"/>
</dbReference>
<feature type="active site" description="Charge relay system" evidence="6">
    <location>
        <position position="513"/>
    </location>
</feature>
<feature type="signal peptide" evidence="7">
    <location>
        <begin position="1"/>
        <end position="26"/>
    </location>
</feature>
<feature type="active site" description="Charge relay system" evidence="6">
    <location>
        <position position="174"/>
    </location>
</feature>
<evidence type="ECO:0000256" key="3">
    <source>
        <dbReference type="ARBA" id="ARBA00022723"/>
    </source>
</evidence>
<dbReference type="SUPFAM" id="SSF54897">
    <property type="entry name" value="Protease propeptides/inhibitors"/>
    <property type="match status" value="1"/>
</dbReference>
<feature type="domain" description="P/Homo B" evidence="8">
    <location>
        <begin position="696"/>
        <end position="816"/>
    </location>
</feature>
<keyword evidence="5 6" id="KW-0720">Serine protease</keyword>
<comment type="caution">
    <text evidence="9">The sequence shown here is derived from an EMBL/GenBank/DDBJ whole genome shotgun (WGS) entry which is preliminary data.</text>
</comment>
<dbReference type="InterPro" id="IPR023828">
    <property type="entry name" value="Peptidase_S8_Ser-AS"/>
</dbReference>
<dbReference type="PROSITE" id="PS51892">
    <property type="entry name" value="SUBTILASE"/>
    <property type="match status" value="1"/>
</dbReference>
<dbReference type="Proteomes" id="UP001213691">
    <property type="component" value="Unassembled WGS sequence"/>
</dbReference>
<organism evidence="9 10">
    <name type="scientific">Shewanella metallivivens</name>
    <dbReference type="NCBI Taxonomy" id="2872342"/>
    <lineage>
        <taxon>Bacteria</taxon>
        <taxon>Pseudomonadati</taxon>
        <taxon>Pseudomonadota</taxon>
        <taxon>Gammaproteobacteria</taxon>
        <taxon>Alteromonadales</taxon>
        <taxon>Shewanellaceae</taxon>
        <taxon>Shewanella</taxon>
    </lineage>
</organism>
<dbReference type="InterPro" id="IPR050131">
    <property type="entry name" value="Peptidase_S8_subtilisin-like"/>
</dbReference>
<dbReference type="Gene3D" id="3.30.70.80">
    <property type="entry name" value="Peptidase S8 propeptide/proteinase inhibitor I9"/>
    <property type="match status" value="1"/>
</dbReference>
<dbReference type="PRINTS" id="PR00723">
    <property type="entry name" value="SUBTILISIN"/>
</dbReference>